<dbReference type="InterPro" id="IPR052555">
    <property type="entry name" value="dCTP_Pyrophosphatase"/>
</dbReference>
<dbReference type="CDD" id="cd11537">
    <property type="entry name" value="NTP-PPase_RS21-C6_like"/>
    <property type="match status" value="1"/>
</dbReference>
<dbReference type="EMBL" id="JACHVC010000006">
    <property type="protein sequence ID" value="MBC2605200.1"/>
    <property type="molecule type" value="Genomic_DNA"/>
</dbReference>
<dbReference type="Gene3D" id="1.10.287.1080">
    <property type="entry name" value="MazG-like"/>
    <property type="match status" value="1"/>
</dbReference>
<dbReference type="GO" id="GO:0047429">
    <property type="term" value="F:nucleoside triphosphate diphosphatase activity"/>
    <property type="evidence" value="ECO:0007669"/>
    <property type="project" value="InterPro"/>
</dbReference>
<dbReference type="GO" id="GO:0009143">
    <property type="term" value="P:nucleoside triphosphate catabolic process"/>
    <property type="evidence" value="ECO:0007669"/>
    <property type="project" value="InterPro"/>
</dbReference>
<dbReference type="Proteomes" id="UP000526501">
    <property type="component" value="Unassembled WGS sequence"/>
</dbReference>
<dbReference type="AlphaFoldDB" id="A0A7X1B3Y7"/>
<keyword evidence="2" id="KW-1185">Reference proteome</keyword>
<name>A0A7X1B3Y7_9BACT</name>
<dbReference type="SUPFAM" id="SSF101386">
    <property type="entry name" value="all-alpha NTP pyrophosphatases"/>
    <property type="match status" value="1"/>
</dbReference>
<keyword evidence="1" id="KW-0378">Hydrolase</keyword>
<evidence type="ECO:0000313" key="2">
    <source>
        <dbReference type="Proteomes" id="UP000526501"/>
    </source>
</evidence>
<dbReference type="RefSeq" id="WP_185659088.1">
    <property type="nucleotide sequence ID" value="NZ_CAWPOO010000006.1"/>
</dbReference>
<evidence type="ECO:0000313" key="1">
    <source>
        <dbReference type="EMBL" id="MBC2605200.1"/>
    </source>
</evidence>
<accession>A0A7X1B3Y7</accession>
<organism evidence="1 2">
    <name type="scientific">Pelagicoccus albus</name>
    <dbReference type="NCBI Taxonomy" id="415222"/>
    <lineage>
        <taxon>Bacteria</taxon>
        <taxon>Pseudomonadati</taxon>
        <taxon>Verrucomicrobiota</taxon>
        <taxon>Opitutia</taxon>
        <taxon>Puniceicoccales</taxon>
        <taxon>Pelagicoccaceae</taxon>
        <taxon>Pelagicoccus</taxon>
    </lineage>
</organism>
<protein>
    <submittedName>
        <fullName evidence="1">Nucleotide pyrophosphohydrolase</fullName>
    </submittedName>
</protein>
<dbReference type="InterPro" id="IPR025984">
    <property type="entry name" value="DCTPP"/>
</dbReference>
<reference evidence="1 2" key="1">
    <citation type="submission" date="2020-07" db="EMBL/GenBank/DDBJ databases">
        <authorList>
            <person name="Feng X."/>
        </authorList>
    </citation>
    <scope>NUCLEOTIDE SEQUENCE [LARGE SCALE GENOMIC DNA]</scope>
    <source>
        <strain evidence="1 2">JCM23202</strain>
    </source>
</reference>
<proteinExistence type="predicted"/>
<dbReference type="PANTHER" id="PTHR46523:SF1">
    <property type="entry name" value="DCTP PYROPHOSPHATASE 1"/>
    <property type="match status" value="1"/>
</dbReference>
<gene>
    <name evidence="1" type="ORF">H5P27_04005</name>
</gene>
<comment type="caution">
    <text evidence="1">The sequence shown here is derived from an EMBL/GenBank/DDBJ whole genome shotgun (WGS) entry which is preliminary data.</text>
</comment>
<sequence>MPLDPLSQLTEKLTAFRDDRDWKQFHNPKDLAIALSIEAAELQEIFLWKKPEEVSGTVSKKRVQIEEEVADIASYLLLLCHEMGIDLNKAVSSKIEKNAAKYPVEKAKGTHAKYDEL</sequence>
<dbReference type="PANTHER" id="PTHR46523">
    <property type="entry name" value="DCTP PYROPHOSPHATASE 1"/>
    <property type="match status" value="1"/>
</dbReference>
<dbReference type="PIRSF" id="PIRSF029826">
    <property type="entry name" value="UCP029826_pph"/>
    <property type="match status" value="1"/>
</dbReference>
<dbReference type="Pfam" id="PF12643">
    <property type="entry name" value="MazG-like"/>
    <property type="match status" value="1"/>
</dbReference>